<feature type="transmembrane region" description="Helical" evidence="6">
    <location>
        <begin position="85"/>
        <end position="102"/>
    </location>
</feature>
<evidence type="ECO:0000256" key="4">
    <source>
        <dbReference type="ARBA" id="ARBA00022989"/>
    </source>
</evidence>
<organism evidence="7 8">
    <name type="scientific">Pyrrhoderma noxium</name>
    <dbReference type="NCBI Taxonomy" id="2282107"/>
    <lineage>
        <taxon>Eukaryota</taxon>
        <taxon>Fungi</taxon>
        <taxon>Dikarya</taxon>
        <taxon>Basidiomycota</taxon>
        <taxon>Agaricomycotina</taxon>
        <taxon>Agaricomycetes</taxon>
        <taxon>Hymenochaetales</taxon>
        <taxon>Hymenochaetaceae</taxon>
        <taxon>Pyrrhoderma</taxon>
    </lineage>
</organism>
<dbReference type="InterPro" id="IPR045225">
    <property type="entry name" value="Uracil/uridine/allantoin_perm"/>
</dbReference>
<evidence type="ECO:0000256" key="5">
    <source>
        <dbReference type="ARBA" id="ARBA00023136"/>
    </source>
</evidence>
<feature type="transmembrane region" description="Helical" evidence="6">
    <location>
        <begin position="475"/>
        <end position="496"/>
    </location>
</feature>
<gene>
    <name evidence="7" type="ORF">PNOK_0846000</name>
</gene>
<feature type="transmembrane region" description="Helical" evidence="6">
    <location>
        <begin position="395"/>
        <end position="420"/>
    </location>
</feature>
<comment type="caution">
    <text evidence="7">The sequence shown here is derived from an EMBL/GenBank/DDBJ whole genome shotgun (WGS) entry which is preliminary data.</text>
</comment>
<dbReference type="Gene3D" id="1.10.4160.10">
    <property type="entry name" value="Hydantoin permease"/>
    <property type="match status" value="1"/>
</dbReference>
<dbReference type="GO" id="GO:0005886">
    <property type="term" value="C:plasma membrane"/>
    <property type="evidence" value="ECO:0007669"/>
    <property type="project" value="TreeGrafter"/>
</dbReference>
<keyword evidence="4 6" id="KW-1133">Transmembrane helix</keyword>
<dbReference type="Proteomes" id="UP000217199">
    <property type="component" value="Unassembled WGS sequence"/>
</dbReference>
<sequence length="547" mass="61153">MRLRPSMRDRIGKQLKRETWVLTPESSTFAPSGYYSNKDMDPVPEDQRTWSTMNYVLYWVSDATNIPTWELASSMLAIGLSWRQALPAIAVGNTILAILMVLNGTVGARLHVPFPVLNRSSFGFWFSYFSVISRVVLSMFWFGIQTYSGSECVYQMLKAIWPSIAHIPNQIPGGSNITTSGMICYVIYWLIQFPFMFVSPQKIRYLFMAKGTLVPISWLAMLIWALVKDPSNGSLLSQKTNVDGISLSWAWIIALNNALGGFLTLTVNISDFTRYAKDERAQYVQVIVIPIAVTFCSFVGIAVTSAGYQLYGEILWDPLKLIDKWDNRAAAFFAAFSFCLATIGTNISANSLCVGNDMTALWPKYINIRRGQIICAIIGGWALCPWKILASASGFLTFISGYSVVVAPFVGIMITDYWLVHRGKVDVPSMYNPHGRYRYSYGVNWRAVLSLLVSVPPNIPGLINSINPKVKVGSIAHIFDLYCIFGFFTASMVYYATSIAFPAHRTFIEKEILEATTSDDNISVEQIVEDKDLEKLSNGGSVELRKT</sequence>
<proteinExistence type="inferred from homology"/>
<dbReference type="NCBIfam" id="TIGR00800">
    <property type="entry name" value="ncs1"/>
    <property type="match status" value="1"/>
</dbReference>
<dbReference type="PANTHER" id="PTHR30618:SF0">
    <property type="entry name" value="PURINE-URACIL PERMEASE NCS1"/>
    <property type="match status" value="1"/>
</dbReference>
<dbReference type="FunFam" id="1.10.4160.10:FF:000001">
    <property type="entry name" value="Uracil permease, putative"/>
    <property type="match status" value="1"/>
</dbReference>
<evidence type="ECO:0000256" key="6">
    <source>
        <dbReference type="SAM" id="Phobius"/>
    </source>
</evidence>
<feature type="transmembrane region" description="Helical" evidence="6">
    <location>
        <begin position="122"/>
        <end position="141"/>
    </location>
</feature>
<dbReference type="STRING" id="2282107.A0A286U7Q4"/>
<evidence type="ECO:0000256" key="2">
    <source>
        <dbReference type="ARBA" id="ARBA00008974"/>
    </source>
</evidence>
<feature type="transmembrane region" description="Helical" evidence="6">
    <location>
        <begin position="331"/>
        <end position="352"/>
    </location>
</feature>
<evidence type="ECO:0000313" key="7">
    <source>
        <dbReference type="EMBL" id="PAV15602.1"/>
    </source>
</evidence>
<dbReference type="InterPro" id="IPR001248">
    <property type="entry name" value="Pur-cyt_permease"/>
</dbReference>
<keyword evidence="8" id="KW-1185">Reference proteome</keyword>
<comment type="subcellular location">
    <subcellularLocation>
        <location evidence="1">Membrane</location>
        <topology evidence="1">Multi-pass membrane protein</topology>
    </subcellularLocation>
</comment>
<dbReference type="GO" id="GO:0015205">
    <property type="term" value="F:nucleobase transmembrane transporter activity"/>
    <property type="evidence" value="ECO:0007669"/>
    <property type="project" value="TreeGrafter"/>
</dbReference>
<dbReference type="InterPro" id="IPR012681">
    <property type="entry name" value="NCS1"/>
</dbReference>
<dbReference type="PANTHER" id="PTHR30618">
    <property type="entry name" value="NCS1 FAMILY PURINE/PYRIMIDINE TRANSPORTER"/>
    <property type="match status" value="1"/>
</dbReference>
<dbReference type="OrthoDB" id="2018619at2759"/>
<evidence type="ECO:0000256" key="3">
    <source>
        <dbReference type="ARBA" id="ARBA00022692"/>
    </source>
</evidence>
<keyword evidence="3 6" id="KW-0812">Transmembrane</keyword>
<protein>
    <submittedName>
        <fullName evidence="7">NCS1 nucleoside transporter family</fullName>
    </submittedName>
</protein>
<comment type="similarity">
    <text evidence="2">Belongs to the purine-cytosine permease (2.A.39) family.</text>
</comment>
<accession>A0A286U7Q4</accession>
<dbReference type="Pfam" id="PF02133">
    <property type="entry name" value="Transp_cyt_pur"/>
    <property type="match status" value="1"/>
</dbReference>
<feature type="transmembrane region" description="Helical" evidence="6">
    <location>
        <begin position="286"/>
        <end position="311"/>
    </location>
</feature>
<reference evidence="7 8" key="1">
    <citation type="journal article" date="2017" name="Mol. Ecol.">
        <title>Comparative and population genomic landscape of Phellinus noxius: A hypervariable fungus causing root rot in trees.</title>
        <authorList>
            <person name="Chung C.L."/>
            <person name="Lee T.J."/>
            <person name="Akiba M."/>
            <person name="Lee H.H."/>
            <person name="Kuo T.H."/>
            <person name="Liu D."/>
            <person name="Ke H.M."/>
            <person name="Yokoi T."/>
            <person name="Roa M.B."/>
            <person name="Lu M.J."/>
            <person name="Chang Y.Y."/>
            <person name="Ann P.J."/>
            <person name="Tsai J.N."/>
            <person name="Chen C.Y."/>
            <person name="Tzean S.S."/>
            <person name="Ota Y."/>
            <person name="Hattori T."/>
            <person name="Sahashi N."/>
            <person name="Liou R.F."/>
            <person name="Kikuchi T."/>
            <person name="Tsai I.J."/>
        </authorList>
    </citation>
    <scope>NUCLEOTIDE SEQUENCE [LARGE SCALE GENOMIC DNA]</scope>
    <source>
        <strain evidence="7 8">FFPRI411160</strain>
    </source>
</reference>
<dbReference type="CDD" id="cd11482">
    <property type="entry name" value="SLC-NCS1sbd_NRT1-like"/>
    <property type="match status" value="1"/>
</dbReference>
<feature type="transmembrane region" description="Helical" evidence="6">
    <location>
        <begin position="247"/>
        <end position="265"/>
    </location>
</feature>
<feature type="transmembrane region" description="Helical" evidence="6">
    <location>
        <begin position="373"/>
        <end position="389"/>
    </location>
</feature>
<dbReference type="EMBL" id="NBII01000009">
    <property type="protein sequence ID" value="PAV15602.1"/>
    <property type="molecule type" value="Genomic_DNA"/>
</dbReference>
<evidence type="ECO:0000313" key="8">
    <source>
        <dbReference type="Proteomes" id="UP000217199"/>
    </source>
</evidence>
<keyword evidence="5 6" id="KW-0472">Membrane</keyword>
<name>A0A286U7Q4_9AGAM</name>
<feature type="transmembrane region" description="Helical" evidence="6">
    <location>
        <begin position="441"/>
        <end position="463"/>
    </location>
</feature>
<feature type="transmembrane region" description="Helical" evidence="6">
    <location>
        <begin position="177"/>
        <end position="198"/>
    </location>
</feature>
<feature type="transmembrane region" description="Helical" evidence="6">
    <location>
        <begin position="205"/>
        <end position="227"/>
    </location>
</feature>
<dbReference type="FunCoup" id="A0A286U7Q4">
    <property type="interactions" value="51"/>
</dbReference>
<dbReference type="AlphaFoldDB" id="A0A286U7Q4"/>
<dbReference type="InParanoid" id="A0A286U7Q4"/>
<evidence type="ECO:0000256" key="1">
    <source>
        <dbReference type="ARBA" id="ARBA00004141"/>
    </source>
</evidence>